<dbReference type="EMBL" id="VSSQ01007560">
    <property type="protein sequence ID" value="MPM36290.1"/>
    <property type="molecule type" value="Genomic_DNA"/>
</dbReference>
<comment type="caution">
    <text evidence="3">The sequence shown here is derived from an EMBL/GenBank/DDBJ whole genome shotgun (WGS) entry which is preliminary data.</text>
</comment>
<dbReference type="AlphaFoldDB" id="A0A644Z645"/>
<evidence type="ECO:0000256" key="2">
    <source>
        <dbReference type="SAM" id="Phobius"/>
    </source>
</evidence>
<dbReference type="Pfam" id="PF11174">
    <property type="entry name" value="DUF2970"/>
    <property type="match status" value="1"/>
</dbReference>
<gene>
    <name evidence="3" type="ORF">SDC9_82885</name>
</gene>
<reference evidence="3" key="1">
    <citation type="submission" date="2019-08" db="EMBL/GenBank/DDBJ databases">
        <authorList>
            <person name="Kucharzyk K."/>
            <person name="Murdoch R.W."/>
            <person name="Higgins S."/>
            <person name="Loffler F."/>
        </authorList>
    </citation>
    <scope>NUCLEOTIDE SEQUENCE</scope>
</reference>
<name>A0A644Z645_9ZZZZ</name>
<accession>A0A644Z645</accession>
<protein>
    <recommendedName>
        <fullName evidence="4">DUF2970 domain-containing protein</fullName>
    </recommendedName>
</protein>
<feature type="region of interest" description="Disordered" evidence="1">
    <location>
        <begin position="1"/>
        <end position="33"/>
    </location>
</feature>
<organism evidence="3">
    <name type="scientific">bioreactor metagenome</name>
    <dbReference type="NCBI Taxonomy" id="1076179"/>
    <lineage>
        <taxon>unclassified sequences</taxon>
        <taxon>metagenomes</taxon>
        <taxon>ecological metagenomes</taxon>
    </lineage>
</organism>
<feature type="compositionally biased region" description="Polar residues" evidence="1">
    <location>
        <begin position="1"/>
        <end position="18"/>
    </location>
</feature>
<evidence type="ECO:0000313" key="3">
    <source>
        <dbReference type="EMBL" id="MPM36290.1"/>
    </source>
</evidence>
<dbReference type="InterPro" id="IPR021344">
    <property type="entry name" value="DUF2970"/>
</dbReference>
<keyword evidence="2" id="KW-0472">Membrane</keyword>
<keyword evidence="2" id="KW-1133">Transmembrane helix</keyword>
<keyword evidence="2" id="KW-0812">Transmembrane</keyword>
<sequence>MMTPKSMSKGTMAVTQDDQGQRGNGEVPAHERKGSFLRTVRAVAWSMIGLRKGSEYQKDVEKLNPVHIIVVGLLALFLLVVGLIALVNWIV</sequence>
<feature type="transmembrane region" description="Helical" evidence="2">
    <location>
        <begin position="66"/>
        <end position="90"/>
    </location>
</feature>
<evidence type="ECO:0008006" key="4">
    <source>
        <dbReference type="Google" id="ProtNLM"/>
    </source>
</evidence>
<evidence type="ECO:0000256" key="1">
    <source>
        <dbReference type="SAM" id="MobiDB-lite"/>
    </source>
</evidence>
<proteinExistence type="predicted"/>